<accession>A0A7M2WSQ6</accession>
<dbReference type="AlphaFoldDB" id="A0A7M2WSQ6"/>
<evidence type="ECO:0000313" key="2">
    <source>
        <dbReference type="EMBL" id="QOV88496.1"/>
    </source>
</evidence>
<dbReference type="SUPFAM" id="SSF48452">
    <property type="entry name" value="TPR-like"/>
    <property type="match status" value="1"/>
</dbReference>
<dbReference type="EMBL" id="CP063458">
    <property type="protein sequence ID" value="QOV88496.1"/>
    <property type="molecule type" value="Genomic_DNA"/>
</dbReference>
<sequence length="576" mass="59894">MQNSKPNKRIPMRWVLAAAIAGPVMGLMGLPAPAQYRVNQDGSARDANNRVGSSGRNDGGPIAGSGVTPDMIIYGNVTNSKYFRGPTAAPDARAFRGNTGSGVSDSFIRDSSGGYDKTSVTQRFTPTAYYGDARAVAAPAGFVPTKSTTVYNTNQPALAYSSAANLGSLSTGEGLVPKLGSAITALPTPNTGAQAPNSAIVMSPLGGIRQLGFGEEPLNNDIYTIRNGSIVPSGASTDRFRTDRQMLEKMQDELTAPGQGVEKKTPSGLEGTQPLGQPLEGPASSQLKSPALKGSTLDSNTLQSGVNSEMGLRRQLATPAQQSQQMNELERRLRERQGDRPMTGQEIQRDLNNAAAAAKKPAAKPGTPGAPTPGAPGTPTPGSPTPGTPAPAVTPAIPMPATPKADPLMIKSLAAGVSAKSLADVLTKAEVLMKDGKFAEALDQYDLAERAAPNNALITLGRANAELGASSYRSAETHLRQALGGEPALLLGKYDLQGMIGTDRLAILTKDLRDLAANEPRESMASFLLAYIAYNTGSDAEAAGHLNEVTKRSGAADPVVAKMRELWSLPGGGLNK</sequence>
<dbReference type="Gene3D" id="1.25.40.10">
    <property type="entry name" value="Tetratricopeptide repeat domain"/>
    <property type="match status" value="1"/>
</dbReference>
<feature type="compositionally biased region" description="Polar residues" evidence="1">
    <location>
        <begin position="296"/>
        <end position="307"/>
    </location>
</feature>
<reference evidence="2 3" key="1">
    <citation type="submission" date="2020-10" db="EMBL/GenBank/DDBJ databases">
        <title>Wide distribution of Phycisphaera-like planctomycetes from WD2101 soil group in peatlands and genome analysis of the first cultivated representative.</title>
        <authorList>
            <person name="Dedysh S.N."/>
            <person name="Beletsky A.V."/>
            <person name="Ivanova A."/>
            <person name="Kulichevskaya I.S."/>
            <person name="Suzina N.E."/>
            <person name="Philippov D.A."/>
            <person name="Rakitin A.L."/>
            <person name="Mardanov A.V."/>
            <person name="Ravin N.V."/>
        </authorList>
    </citation>
    <scope>NUCLEOTIDE SEQUENCE [LARGE SCALE GENOMIC DNA]</scope>
    <source>
        <strain evidence="2 3">M1803</strain>
    </source>
</reference>
<feature type="compositionally biased region" description="Low complexity" evidence="1">
    <location>
        <begin position="354"/>
        <end position="367"/>
    </location>
</feature>
<proteinExistence type="predicted"/>
<evidence type="ECO:0000313" key="3">
    <source>
        <dbReference type="Proteomes" id="UP000593765"/>
    </source>
</evidence>
<evidence type="ECO:0000256" key="1">
    <source>
        <dbReference type="SAM" id="MobiDB-lite"/>
    </source>
</evidence>
<dbReference type="KEGG" id="hbs:IPV69_19930"/>
<feature type="compositionally biased region" description="Pro residues" evidence="1">
    <location>
        <begin position="368"/>
        <end position="389"/>
    </location>
</feature>
<evidence type="ECO:0008006" key="4">
    <source>
        <dbReference type="Google" id="ProtNLM"/>
    </source>
</evidence>
<protein>
    <recommendedName>
        <fullName evidence="4">Tetratricopeptide repeat protein</fullName>
    </recommendedName>
</protein>
<gene>
    <name evidence="2" type="ORF">IPV69_19930</name>
</gene>
<organism evidence="2 3">
    <name type="scientific">Humisphaera borealis</name>
    <dbReference type="NCBI Taxonomy" id="2807512"/>
    <lineage>
        <taxon>Bacteria</taxon>
        <taxon>Pseudomonadati</taxon>
        <taxon>Planctomycetota</taxon>
        <taxon>Phycisphaerae</taxon>
        <taxon>Tepidisphaerales</taxon>
        <taxon>Tepidisphaeraceae</taxon>
        <taxon>Humisphaera</taxon>
    </lineage>
</organism>
<dbReference type="Proteomes" id="UP000593765">
    <property type="component" value="Chromosome"/>
</dbReference>
<dbReference type="InterPro" id="IPR011990">
    <property type="entry name" value="TPR-like_helical_dom_sf"/>
</dbReference>
<feature type="compositionally biased region" description="Polar residues" evidence="1">
    <location>
        <begin position="318"/>
        <end position="327"/>
    </location>
</feature>
<keyword evidence="3" id="KW-1185">Reference proteome</keyword>
<name>A0A7M2WSQ6_9BACT</name>
<feature type="region of interest" description="Disordered" evidence="1">
    <location>
        <begin position="40"/>
        <end position="64"/>
    </location>
</feature>
<dbReference type="RefSeq" id="WP_206291481.1">
    <property type="nucleotide sequence ID" value="NZ_CP063458.1"/>
</dbReference>
<feature type="region of interest" description="Disordered" evidence="1">
    <location>
        <begin position="252"/>
        <end position="398"/>
    </location>
</feature>
<feature type="compositionally biased region" description="Basic and acidic residues" evidence="1">
    <location>
        <begin position="328"/>
        <end position="339"/>
    </location>
</feature>